<gene>
    <name evidence="1" type="ORF">L2672_09755</name>
</gene>
<dbReference type="RefSeq" id="WP_248995663.1">
    <property type="nucleotide sequence ID" value="NZ_JAKIKP010000006.1"/>
</dbReference>
<keyword evidence="2" id="KW-1185">Reference proteome</keyword>
<dbReference type="AlphaFoldDB" id="A0A9X1ZL60"/>
<dbReference type="Proteomes" id="UP001139333">
    <property type="component" value="Unassembled WGS sequence"/>
</dbReference>
<organism evidence="1 2">
    <name type="scientific">Shewanella gaetbuli</name>
    <dbReference type="NCBI Taxonomy" id="220752"/>
    <lineage>
        <taxon>Bacteria</taxon>
        <taxon>Pseudomonadati</taxon>
        <taxon>Pseudomonadota</taxon>
        <taxon>Gammaproteobacteria</taxon>
        <taxon>Alteromonadales</taxon>
        <taxon>Shewanellaceae</taxon>
        <taxon>Shewanella</taxon>
    </lineage>
</organism>
<dbReference type="Pfam" id="PF13252">
    <property type="entry name" value="Phage_capsid_3"/>
    <property type="match status" value="1"/>
</dbReference>
<accession>A0A9X1ZL60</accession>
<protein>
    <submittedName>
        <fullName evidence="1">N4-gp56 family major capsid protein</fullName>
    </submittedName>
</protein>
<evidence type="ECO:0000313" key="1">
    <source>
        <dbReference type="EMBL" id="MCL1142977.1"/>
    </source>
</evidence>
<comment type="caution">
    <text evidence="1">The sequence shown here is derived from an EMBL/GenBank/DDBJ whole genome shotgun (WGS) entry which is preliminary data.</text>
</comment>
<dbReference type="EMBL" id="JAKIKP010000006">
    <property type="protein sequence ID" value="MCL1142977.1"/>
    <property type="molecule type" value="Genomic_DNA"/>
</dbReference>
<name>A0A9X1ZL60_9GAMM</name>
<proteinExistence type="predicted"/>
<sequence length="380" mass="41894">MPNKTNFAALDTDAKKVWTREVMHQAREKMFASKFIGKGPNAMIQRITELTKSARGNEAVVTLVPDSNQDGIVGDNDLTGNEATLTAHQDKVIIDQLRQGFTNTGKLTDQKTVVNFRETVRDQLAYWLSDRMDQLFFLTLAGVTFAKRNDGGTRQSQGQNNDNLSDLTFNHALAPTTERHVMVQADGSIVDSDTTAITTNDTLKYQHIVRLGALAKQRYLRGIRGDGGSEVFHLFLNPAAMAELKLDPDFINNARHAGVRGDKNMLWTGGDSYVIDGLIIHEFRHVPTTLGAAAGSKWGAVGDVDGCMGLLCGAQAVGFVDLDNAEWDERDHFDYGNRYGISYGKIFGMKKLQFKDAKATADGTVKQDYGVIRVDMAIKQ</sequence>
<evidence type="ECO:0000313" key="2">
    <source>
        <dbReference type="Proteomes" id="UP001139333"/>
    </source>
</evidence>
<reference evidence="1" key="1">
    <citation type="submission" date="2022-01" db="EMBL/GenBank/DDBJ databases">
        <title>Whole genome-based taxonomy of the Shewanellaceae.</title>
        <authorList>
            <person name="Martin-Rodriguez A.J."/>
        </authorList>
    </citation>
    <scope>NUCLEOTIDE SEQUENCE</scope>
    <source>
        <strain evidence="1">DSM 16422</strain>
    </source>
</reference>
<dbReference type="NCBIfam" id="TIGR04387">
    <property type="entry name" value="capsid_maj_N4"/>
    <property type="match status" value="1"/>
</dbReference>
<dbReference type="InterPro" id="IPR025267">
    <property type="entry name" value="ORF017-like"/>
</dbReference>